<proteinExistence type="predicted"/>
<reference evidence="1" key="1">
    <citation type="submission" date="2018-06" db="EMBL/GenBank/DDBJ databases">
        <authorList>
            <person name="Zhirakovskaya E."/>
        </authorList>
    </citation>
    <scope>NUCLEOTIDE SEQUENCE</scope>
</reference>
<evidence type="ECO:0000313" key="1">
    <source>
        <dbReference type="EMBL" id="VAW52637.1"/>
    </source>
</evidence>
<dbReference type="EMBL" id="UOFE01000030">
    <property type="protein sequence ID" value="VAW52637.1"/>
    <property type="molecule type" value="Genomic_DNA"/>
</dbReference>
<protein>
    <submittedName>
        <fullName evidence="1">Uncharacterized protein</fullName>
    </submittedName>
</protein>
<sequence length="91" mass="10127">MSGGIQLSSEMISDIKNVVMKNDPAADNDLYFMQYLTAITGYVLAHQDQPGLDKKGMIGDFSHFMEQVLDQVEQDMKPPEDAFGVWKPGDS</sequence>
<organism evidence="1">
    <name type="scientific">hydrothermal vent metagenome</name>
    <dbReference type="NCBI Taxonomy" id="652676"/>
    <lineage>
        <taxon>unclassified sequences</taxon>
        <taxon>metagenomes</taxon>
        <taxon>ecological metagenomes</taxon>
    </lineage>
</organism>
<name>A0A3B0WPM2_9ZZZZ</name>
<dbReference type="AlphaFoldDB" id="A0A3B0WPM2"/>
<accession>A0A3B0WPM2</accession>
<gene>
    <name evidence="1" type="ORF">MNBD_GAMMA05-469</name>
</gene>